<dbReference type="Gene3D" id="1.10.3720.10">
    <property type="entry name" value="MetI-like"/>
    <property type="match status" value="1"/>
</dbReference>
<keyword evidence="4 6" id="KW-1133">Transmembrane helix</keyword>
<evidence type="ECO:0000259" key="7">
    <source>
        <dbReference type="PROSITE" id="PS50928"/>
    </source>
</evidence>
<feature type="transmembrane region" description="Helical" evidence="6">
    <location>
        <begin position="52"/>
        <end position="77"/>
    </location>
</feature>
<gene>
    <name evidence="8" type="ORF">ACFQ4G_16710</name>
</gene>
<dbReference type="InterPro" id="IPR051204">
    <property type="entry name" value="ABC_transp_perm/SBD"/>
</dbReference>
<evidence type="ECO:0000256" key="6">
    <source>
        <dbReference type="RuleBase" id="RU363032"/>
    </source>
</evidence>
<comment type="similarity">
    <text evidence="6">Belongs to the binding-protein-dependent transport system permease family.</text>
</comment>
<feature type="transmembrane region" description="Helical" evidence="6">
    <location>
        <begin position="259"/>
        <end position="280"/>
    </location>
</feature>
<accession>A0ABW3X140</accession>
<proteinExistence type="inferred from homology"/>
<dbReference type="Pfam" id="PF00528">
    <property type="entry name" value="BPD_transp_1"/>
    <property type="match status" value="1"/>
</dbReference>
<dbReference type="Proteomes" id="UP001597176">
    <property type="component" value="Unassembled WGS sequence"/>
</dbReference>
<sequence>MRTKPTLAIPLRTFSFRHAMAGLPVAGLLLAALHGLPLLNLAANRLLPGDPVYASAFVNPSIGIVSILSIAASGFLVRTQRGIGGLLTSILFLAAWSVLLLGLGAQAAHLVTSQPPAASASLGSGFWIASVSLLVLTGISIGHTHRRCLGAIAAMCGLGLPMAAWHSGGLNHLSLAVEYAGRQAALHDAVVEHLLLSGGAVCLALFAAILLSLWRSGQSIVGLLVSGVQVIPAVALLGGLVALVSGLVRAVPALRDHGISALGPCPAVIGIAAYLLLPLWRGIGAALRSADPASIDVAEALGLTKFQILRDVRLPLGASVLVGSLRVAVVQSLGLATLGAIIGAGGLGRLVFDGMAQFASDLILIGAIPIIVMSLAAEWVLSAIEARCRLRWRA</sequence>
<dbReference type="InterPro" id="IPR035906">
    <property type="entry name" value="MetI-like_sf"/>
</dbReference>
<dbReference type="PROSITE" id="PS50928">
    <property type="entry name" value="ABC_TM1"/>
    <property type="match status" value="1"/>
</dbReference>
<feature type="transmembrane region" description="Helical" evidence="6">
    <location>
        <begin position="117"/>
        <end position="136"/>
    </location>
</feature>
<feature type="transmembrane region" description="Helical" evidence="6">
    <location>
        <begin position="362"/>
        <end position="384"/>
    </location>
</feature>
<comment type="subcellular location">
    <subcellularLocation>
        <location evidence="1 6">Cell membrane</location>
        <topology evidence="1 6">Multi-pass membrane protein</topology>
    </subcellularLocation>
</comment>
<evidence type="ECO:0000256" key="4">
    <source>
        <dbReference type="ARBA" id="ARBA00022989"/>
    </source>
</evidence>
<organism evidence="8 9">
    <name type="scientific">Methylobacterium marchantiae</name>
    <dbReference type="NCBI Taxonomy" id="600331"/>
    <lineage>
        <taxon>Bacteria</taxon>
        <taxon>Pseudomonadati</taxon>
        <taxon>Pseudomonadota</taxon>
        <taxon>Alphaproteobacteria</taxon>
        <taxon>Hyphomicrobiales</taxon>
        <taxon>Methylobacteriaceae</taxon>
        <taxon>Methylobacterium</taxon>
    </lineage>
</organism>
<evidence type="ECO:0000313" key="8">
    <source>
        <dbReference type="EMBL" id="MFD1303216.1"/>
    </source>
</evidence>
<dbReference type="RefSeq" id="WP_238209008.1">
    <property type="nucleotide sequence ID" value="NZ_JBHTND010000025.1"/>
</dbReference>
<feature type="transmembrane region" description="Helical" evidence="6">
    <location>
        <begin position="194"/>
        <end position="214"/>
    </location>
</feature>
<comment type="caution">
    <text evidence="8">The sequence shown here is derived from an EMBL/GenBank/DDBJ whole genome shotgun (WGS) entry which is preliminary data.</text>
</comment>
<keyword evidence="9" id="KW-1185">Reference proteome</keyword>
<dbReference type="PANTHER" id="PTHR30177:SF30">
    <property type="entry name" value="GLYCINE BETAINE UPTAKE SYSTEM PERMEASE PROTEIN YEHY"/>
    <property type="match status" value="1"/>
</dbReference>
<dbReference type="PANTHER" id="PTHR30177">
    <property type="entry name" value="GLYCINE BETAINE/L-PROLINE TRANSPORT SYSTEM PERMEASE PROTEIN PROW"/>
    <property type="match status" value="1"/>
</dbReference>
<dbReference type="SUPFAM" id="SSF161098">
    <property type="entry name" value="MetI-like"/>
    <property type="match status" value="1"/>
</dbReference>
<feature type="transmembrane region" description="Helical" evidence="6">
    <location>
        <begin position="84"/>
        <end position="105"/>
    </location>
</feature>
<evidence type="ECO:0000313" key="9">
    <source>
        <dbReference type="Proteomes" id="UP001597176"/>
    </source>
</evidence>
<dbReference type="InterPro" id="IPR000515">
    <property type="entry name" value="MetI-like"/>
</dbReference>
<name>A0ABW3X140_9HYPH</name>
<keyword evidence="3 6" id="KW-0812">Transmembrane</keyword>
<evidence type="ECO:0000256" key="5">
    <source>
        <dbReference type="ARBA" id="ARBA00023136"/>
    </source>
</evidence>
<feature type="transmembrane region" description="Helical" evidence="6">
    <location>
        <begin position="314"/>
        <end position="342"/>
    </location>
</feature>
<dbReference type="EMBL" id="JBHTND010000025">
    <property type="protein sequence ID" value="MFD1303216.1"/>
    <property type="molecule type" value="Genomic_DNA"/>
</dbReference>
<feature type="transmembrane region" description="Helical" evidence="6">
    <location>
        <begin position="148"/>
        <end position="165"/>
    </location>
</feature>
<keyword evidence="5 6" id="KW-0472">Membrane</keyword>
<feature type="domain" description="ABC transmembrane type-1" evidence="7">
    <location>
        <begin position="190"/>
        <end position="381"/>
    </location>
</feature>
<keyword evidence="2 6" id="KW-0813">Transport</keyword>
<feature type="transmembrane region" description="Helical" evidence="6">
    <location>
        <begin position="221"/>
        <end position="247"/>
    </location>
</feature>
<reference evidence="9" key="1">
    <citation type="journal article" date="2019" name="Int. J. Syst. Evol. Microbiol.">
        <title>The Global Catalogue of Microorganisms (GCM) 10K type strain sequencing project: providing services to taxonomists for standard genome sequencing and annotation.</title>
        <authorList>
            <consortium name="The Broad Institute Genomics Platform"/>
            <consortium name="The Broad Institute Genome Sequencing Center for Infectious Disease"/>
            <person name="Wu L."/>
            <person name="Ma J."/>
        </authorList>
    </citation>
    <scope>NUCLEOTIDE SEQUENCE [LARGE SCALE GENOMIC DNA]</scope>
    <source>
        <strain evidence="9">CCUG 56108</strain>
    </source>
</reference>
<protein>
    <submittedName>
        <fullName evidence="8">ABC transporter permease</fullName>
    </submittedName>
</protein>
<evidence type="ECO:0000256" key="2">
    <source>
        <dbReference type="ARBA" id="ARBA00022448"/>
    </source>
</evidence>
<evidence type="ECO:0000256" key="3">
    <source>
        <dbReference type="ARBA" id="ARBA00022692"/>
    </source>
</evidence>
<evidence type="ECO:0000256" key="1">
    <source>
        <dbReference type="ARBA" id="ARBA00004651"/>
    </source>
</evidence>